<keyword evidence="8" id="KW-0175">Coiled coil</keyword>
<feature type="coiled-coil region" evidence="8">
    <location>
        <begin position="227"/>
        <end position="265"/>
    </location>
</feature>
<protein>
    <submittedName>
        <fullName evidence="9">Transporter</fullName>
    </submittedName>
</protein>
<keyword evidence="7" id="KW-0998">Cell outer membrane</keyword>
<proteinExistence type="inferred from homology"/>
<keyword evidence="4" id="KW-1134">Transmembrane beta strand</keyword>
<evidence type="ECO:0000313" key="9">
    <source>
        <dbReference type="EMBL" id="KPD27440.1"/>
    </source>
</evidence>
<keyword evidence="5" id="KW-0812">Transmembrane</keyword>
<evidence type="ECO:0000256" key="6">
    <source>
        <dbReference type="ARBA" id="ARBA00023136"/>
    </source>
</evidence>
<dbReference type="GO" id="GO:0009279">
    <property type="term" value="C:cell outer membrane"/>
    <property type="evidence" value="ECO:0007669"/>
    <property type="project" value="UniProtKB-SubCell"/>
</dbReference>
<evidence type="ECO:0000256" key="1">
    <source>
        <dbReference type="ARBA" id="ARBA00004442"/>
    </source>
</evidence>
<feature type="coiled-coil region" evidence="8">
    <location>
        <begin position="96"/>
        <end position="154"/>
    </location>
</feature>
<sequence length="343" mass="37195">MRRVLAVWFLGTLALAQSTLDWQGAWKLAWERNPGYQNALLSREAAVGELRALEADPSTLVLPLTQARQALALAEVQVQASRLTLLQSLFTAYTSLLEAQENEKVLEANRALAERNLAVARARRQAGNATDLDVAKAEANLRSAELALKNAQGQRLALVKALEAVLGLPLSQEPRLALLPEPKPLGSSLDALKEGLENRLPSLLQARQAVELAELQVSLADNDYTPRLTLEKARAGLETARKNLQNTLAQALANLESTYAQAQAAWGQVLTAREALANQEKTLGVARRSYQAGTISLLQLEQEEVNRLQAQQSLLQAQNAYWRALAALGVAAGRDLTGLGVEP</sequence>
<comment type="subcellular location">
    <subcellularLocation>
        <location evidence="1">Cell outer membrane</location>
    </subcellularLocation>
</comment>
<dbReference type="InterPro" id="IPR003423">
    <property type="entry name" value="OMP_efflux"/>
</dbReference>
<dbReference type="InterPro" id="IPR051906">
    <property type="entry name" value="TolC-like"/>
</dbReference>
<dbReference type="Gene3D" id="1.20.1600.10">
    <property type="entry name" value="Outer membrane efflux proteins (OEP)"/>
    <property type="match status" value="2"/>
</dbReference>
<dbReference type="EMBL" id="LJJR01000032">
    <property type="protein sequence ID" value="KPD27440.1"/>
    <property type="molecule type" value="Genomic_DNA"/>
</dbReference>
<dbReference type="GO" id="GO:0015562">
    <property type="term" value="F:efflux transmembrane transporter activity"/>
    <property type="evidence" value="ECO:0007669"/>
    <property type="project" value="InterPro"/>
</dbReference>
<reference evidence="9 10" key="1">
    <citation type="submission" date="2015-09" db="EMBL/GenBank/DDBJ databases">
        <title>Draft genome sequence of Thermus scotoductus strain K1 isolated from a geothermal spring in Nagorno-Karabakh, Armenia.</title>
        <authorList>
            <person name="Saghatelyan A."/>
            <person name="Poghosyan L."/>
            <person name="Panosyan H."/>
            <person name="Birkeland N.-K."/>
        </authorList>
    </citation>
    <scope>NUCLEOTIDE SEQUENCE [LARGE SCALE GENOMIC DNA]</scope>
    <source>
        <strain evidence="9 10">K1</strain>
    </source>
</reference>
<accession>A0A0N1KP55</accession>
<dbReference type="PANTHER" id="PTHR30026:SF20">
    <property type="entry name" value="OUTER MEMBRANE PROTEIN TOLC"/>
    <property type="match status" value="1"/>
</dbReference>
<dbReference type="PATRIC" id="fig|37636.3.peg.1172"/>
<dbReference type="AlphaFoldDB" id="A0A0N1KP55"/>
<dbReference type="GO" id="GO:0015288">
    <property type="term" value="F:porin activity"/>
    <property type="evidence" value="ECO:0007669"/>
    <property type="project" value="TreeGrafter"/>
</dbReference>
<keyword evidence="6" id="KW-0472">Membrane</keyword>
<keyword evidence="3" id="KW-0813">Transport</keyword>
<dbReference type="Proteomes" id="UP000053099">
    <property type="component" value="Unassembled WGS sequence"/>
</dbReference>
<dbReference type="Pfam" id="PF02321">
    <property type="entry name" value="OEP"/>
    <property type="match status" value="2"/>
</dbReference>
<evidence type="ECO:0000256" key="4">
    <source>
        <dbReference type="ARBA" id="ARBA00022452"/>
    </source>
</evidence>
<evidence type="ECO:0000256" key="5">
    <source>
        <dbReference type="ARBA" id="ARBA00022692"/>
    </source>
</evidence>
<dbReference type="SUPFAM" id="SSF56954">
    <property type="entry name" value="Outer membrane efflux proteins (OEP)"/>
    <property type="match status" value="1"/>
</dbReference>
<dbReference type="GO" id="GO:1990281">
    <property type="term" value="C:efflux pump complex"/>
    <property type="evidence" value="ECO:0007669"/>
    <property type="project" value="TreeGrafter"/>
</dbReference>
<evidence type="ECO:0000256" key="3">
    <source>
        <dbReference type="ARBA" id="ARBA00022448"/>
    </source>
</evidence>
<organism evidence="9 10">
    <name type="scientific">Thermus scotoductus</name>
    <dbReference type="NCBI Taxonomy" id="37636"/>
    <lineage>
        <taxon>Bacteria</taxon>
        <taxon>Thermotogati</taxon>
        <taxon>Deinococcota</taxon>
        <taxon>Deinococci</taxon>
        <taxon>Thermales</taxon>
        <taxon>Thermaceae</taxon>
        <taxon>Thermus</taxon>
    </lineage>
</organism>
<gene>
    <name evidence="9" type="ORF">AN926_09595</name>
</gene>
<evidence type="ECO:0000256" key="2">
    <source>
        <dbReference type="ARBA" id="ARBA00007613"/>
    </source>
</evidence>
<evidence type="ECO:0000256" key="7">
    <source>
        <dbReference type="ARBA" id="ARBA00023237"/>
    </source>
</evidence>
<evidence type="ECO:0000256" key="8">
    <source>
        <dbReference type="SAM" id="Coils"/>
    </source>
</evidence>
<dbReference type="PANTHER" id="PTHR30026">
    <property type="entry name" value="OUTER MEMBRANE PROTEIN TOLC"/>
    <property type="match status" value="1"/>
</dbReference>
<comment type="similarity">
    <text evidence="2">Belongs to the outer membrane factor (OMF) (TC 1.B.17) family.</text>
</comment>
<evidence type="ECO:0000313" key="10">
    <source>
        <dbReference type="Proteomes" id="UP000053099"/>
    </source>
</evidence>
<comment type="caution">
    <text evidence="9">The sequence shown here is derived from an EMBL/GenBank/DDBJ whole genome shotgun (WGS) entry which is preliminary data.</text>
</comment>
<name>A0A0N1KP55_THESC</name>